<name>A0A4S2MQP0_9PEZI</name>
<proteinExistence type="predicted"/>
<dbReference type="AlphaFoldDB" id="A0A4S2MQP0"/>
<organism evidence="2 3">
    <name type="scientific">Ascodesmis nigricans</name>
    <dbReference type="NCBI Taxonomy" id="341454"/>
    <lineage>
        <taxon>Eukaryota</taxon>
        <taxon>Fungi</taxon>
        <taxon>Dikarya</taxon>
        <taxon>Ascomycota</taxon>
        <taxon>Pezizomycotina</taxon>
        <taxon>Pezizomycetes</taxon>
        <taxon>Pezizales</taxon>
        <taxon>Ascodesmidaceae</taxon>
        <taxon>Ascodesmis</taxon>
    </lineage>
</organism>
<dbReference type="Proteomes" id="UP000298138">
    <property type="component" value="Unassembled WGS sequence"/>
</dbReference>
<evidence type="ECO:0000313" key="3">
    <source>
        <dbReference type="Proteomes" id="UP000298138"/>
    </source>
</evidence>
<dbReference type="OrthoDB" id="5430668at2759"/>
<sequence>MVKKKENTPKEPTGTESSTWKTILDSLRRGAAETIPDSLAPAEREKKVRRKHTAYRSQHGRKLRRRTTSKHRHDHLHIHVHLSKTSHSQPSAADLHGQPLAVTSHGRRLQAMPHGGHSHTEMSNNQTTESATGSGLAIPADQVQARLETMRATAEMNRPVIPQPSTAGALYFNGDNVMKFLKSFERMVKTYGAKQPIDNFVEEVSHYCVDDIVEEVRLLNGYAENNWKVFCESMETRYALRDSEQAKYSFSYLRTAAEEHKPVVLTMWNYYTRYSVAVRKMKKKRLITDRELVTLFISGLGKEQ</sequence>
<reference evidence="2 3" key="1">
    <citation type="submission" date="2019-04" db="EMBL/GenBank/DDBJ databases">
        <title>Comparative genomics and transcriptomics to analyze fruiting body development in filamentous ascomycetes.</title>
        <authorList>
            <consortium name="DOE Joint Genome Institute"/>
            <person name="Lutkenhaus R."/>
            <person name="Traeger S."/>
            <person name="Breuer J."/>
            <person name="Kuo A."/>
            <person name="Lipzen A."/>
            <person name="Pangilinan J."/>
            <person name="Dilworth D."/>
            <person name="Sandor L."/>
            <person name="Poggeler S."/>
            <person name="Barry K."/>
            <person name="Grigoriev I.V."/>
            <person name="Nowrousian M."/>
        </authorList>
    </citation>
    <scope>NUCLEOTIDE SEQUENCE [LARGE SCALE GENOMIC DNA]</scope>
    <source>
        <strain evidence="2 3">CBS 389.68</strain>
    </source>
</reference>
<dbReference type="EMBL" id="ML220169">
    <property type="protein sequence ID" value="TGZ76667.1"/>
    <property type="molecule type" value="Genomic_DNA"/>
</dbReference>
<evidence type="ECO:0008006" key="4">
    <source>
        <dbReference type="Google" id="ProtNLM"/>
    </source>
</evidence>
<evidence type="ECO:0000256" key="1">
    <source>
        <dbReference type="SAM" id="MobiDB-lite"/>
    </source>
</evidence>
<feature type="compositionally biased region" description="Polar residues" evidence="1">
    <location>
        <begin position="121"/>
        <end position="133"/>
    </location>
</feature>
<evidence type="ECO:0000313" key="2">
    <source>
        <dbReference type="EMBL" id="TGZ76667.1"/>
    </source>
</evidence>
<accession>A0A4S2MQP0</accession>
<dbReference type="STRING" id="341454.A0A4S2MQP0"/>
<protein>
    <recommendedName>
        <fullName evidence="4">Retrotransposon gag domain-containing protein</fullName>
    </recommendedName>
</protein>
<feature type="region of interest" description="Disordered" evidence="1">
    <location>
        <begin position="1"/>
        <end position="72"/>
    </location>
</feature>
<feature type="region of interest" description="Disordered" evidence="1">
    <location>
        <begin position="110"/>
        <end position="134"/>
    </location>
</feature>
<dbReference type="InParanoid" id="A0A4S2MQP0"/>
<feature type="compositionally biased region" description="Basic residues" evidence="1">
    <location>
        <begin position="47"/>
        <end position="72"/>
    </location>
</feature>
<gene>
    <name evidence="2" type="ORF">EX30DRAFT_367212</name>
</gene>
<keyword evidence="3" id="KW-1185">Reference proteome</keyword>